<reference evidence="2" key="1">
    <citation type="submission" date="2023-11" db="EMBL/GenBank/DDBJ databases">
        <title>Genome assemblies of two species of porcelain crab, Petrolisthes cinctipes and Petrolisthes manimaculis (Anomura: Porcellanidae).</title>
        <authorList>
            <person name="Angst P."/>
        </authorList>
    </citation>
    <scope>NUCLEOTIDE SEQUENCE</scope>
    <source>
        <strain evidence="2">PB745_02</strain>
        <tissue evidence="2">Gill</tissue>
    </source>
</reference>
<dbReference type="EMBL" id="JAWZYT010000355">
    <property type="protein sequence ID" value="KAK4324512.1"/>
    <property type="molecule type" value="Genomic_DNA"/>
</dbReference>
<name>A0AAE1UI32_9EUCA</name>
<evidence type="ECO:0000313" key="2">
    <source>
        <dbReference type="EMBL" id="KAK4324512.1"/>
    </source>
</evidence>
<accession>A0AAE1UI32</accession>
<feature type="region of interest" description="Disordered" evidence="1">
    <location>
        <begin position="1"/>
        <end position="78"/>
    </location>
</feature>
<keyword evidence="3" id="KW-1185">Reference proteome</keyword>
<comment type="caution">
    <text evidence="2">The sequence shown here is derived from an EMBL/GenBank/DDBJ whole genome shotgun (WGS) entry which is preliminary data.</text>
</comment>
<dbReference type="AlphaFoldDB" id="A0AAE1UI32"/>
<protein>
    <submittedName>
        <fullName evidence="2">Uncharacterized protein</fullName>
    </submittedName>
</protein>
<feature type="compositionally biased region" description="Basic and acidic residues" evidence="1">
    <location>
        <begin position="1"/>
        <end position="14"/>
    </location>
</feature>
<evidence type="ECO:0000313" key="3">
    <source>
        <dbReference type="Proteomes" id="UP001292094"/>
    </source>
</evidence>
<evidence type="ECO:0000256" key="1">
    <source>
        <dbReference type="SAM" id="MobiDB-lite"/>
    </source>
</evidence>
<dbReference type="Proteomes" id="UP001292094">
    <property type="component" value="Unassembled WGS sequence"/>
</dbReference>
<proteinExistence type="predicted"/>
<organism evidence="2 3">
    <name type="scientific">Petrolisthes manimaculis</name>
    <dbReference type="NCBI Taxonomy" id="1843537"/>
    <lineage>
        <taxon>Eukaryota</taxon>
        <taxon>Metazoa</taxon>
        <taxon>Ecdysozoa</taxon>
        <taxon>Arthropoda</taxon>
        <taxon>Crustacea</taxon>
        <taxon>Multicrustacea</taxon>
        <taxon>Malacostraca</taxon>
        <taxon>Eumalacostraca</taxon>
        <taxon>Eucarida</taxon>
        <taxon>Decapoda</taxon>
        <taxon>Pleocyemata</taxon>
        <taxon>Anomura</taxon>
        <taxon>Galatheoidea</taxon>
        <taxon>Porcellanidae</taxon>
        <taxon>Petrolisthes</taxon>
    </lineage>
</organism>
<feature type="compositionally biased region" description="Basic and acidic residues" evidence="1">
    <location>
        <begin position="27"/>
        <end position="78"/>
    </location>
</feature>
<gene>
    <name evidence="2" type="ORF">Pmani_004857</name>
</gene>
<sequence>MKEEEEAERKKGDMARSLTRGMRLGRAGREKEELEGRRKSWKGEGRTGREKEELEGRRKTYIRGDKTHTHEKEEGMGC</sequence>